<dbReference type="Pfam" id="PF12333">
    <property type="entry name" value="Ipi1_N"/>
    <property type="match status" value="1"/>
</dbReference>
<comment type="subcellular location">
    <subcellularLocation>
        <location evidence="2 5">Nucleus</location>
    </subcellularLocation>
</comment>
<keyword evidence="8" id="KW-1185">Reference proteome</keyword>
<evidence type="ECO:0000259" key="6">
    <source>
        <dbReference type="Pfam" id="PF12333"/>
    </source>
</evidence>
<dbReference type="PANTHER" id="PTHR16056:SF2">
    <property type="entry name" value="TESTIS-EXPRESSED PROTEIN 10"/>
    <property type="match status" value="1"/>
</dbReference>
<comment type="subunit">
    <text evidence="5">Component of the RIX1 complex.</text>
</comment>
<evidence type="ECO:0000313" key="8">
    <source>
        <dbReference type="Proteomes" id="UP000620104"/>
    </source>
</evidence>
<dbReference type="PANTHER" id="PTHR16056">
    <property type="entry name" value="REGULATOR OF MICROTUBULE DYNAMICS PROTEIN"/>
    <property type="match status" value="1"/>
</dbReference>
<gene>
    <name evidence="7" type="ORF">NliqN6_5281</name>
</gene>
<proteinExistence type="inferred from homology"/>
<comment type="caution">
    <text evidence="7">The sequence shown here is derived from an EMBL/GenBank/DDBJ whole genome shotgun (WGS) entry which is preliminary data.</text>
</comment>
<dbReference type="EMBL" id="BLZA01000032">
    <property type="protein sequence ID" value="GHJ88879.1"/>
    <property type="molecule type" value="Genomic_DNA"/>
</dbReference>
<keyword evidence="4 5" id="KW-0539">Nucleus</keyword>
<keyword evidence="5" id="KW-0690">Ribosome biogenesis</keyword>
<dbReference type="OrthoDB" id="361362at2759"/>
<comment type="similarity">
    <text evidence="3 5">Belongs to the IPI1/TEX10 family.</text>
</comment>
<accession>A0A8H3TZ69</accession>
<evidence type="ECO:0000256" key="2">
    <source>
        <dbReference type="ARBA" id="ARBA00004123"/>
    </source>
</evidence>
<feature type="domain" description="Pre-rRNA-processing protein Ipi1 N-terminal" evidence="6">
    <location>
        <begin position="156"/>
        <end position="202"/>
    </location>
</feature>
<dbReference type="Proteomes" id="UP000620104">
    <property type="component" value="Unassembled WGS sequence"/>
</dbReference>
<dbReference type="InterPro" id="IPR016024">
    <property type="entry name" value="ARM-type_fold"/>
</dbReference>
<reference evidence="7" key="1">
    <citation type="submission" date="2020-07" db="EMBL/GenBank/DDBJ databases">
        <title>Draft Genome Sequence of a Deep-Sea Yeast, Naganishia (Cryptococcus) liquefaciens strain N6.</title>
        <authorList>
            <person name="Han Y.W."/>
            <person name="Kajitani R."/>
            <person name="Morimoto H."/>
            <person name="Parhat M."/>
            <person name="Tsubouchi H."/>
            <person name="Bakenova O."/>
            <person name="Ogata M."/>
            <person name="Argunhan B."/>
            <person name="Aoki R."/>
            <person name="Kajiwara S."/>
            <person name="Itoh T."/>
            <person name="Iwasaki H."/>
        </authorList>
    </citation>
    <scope>NUCLEOTIDE SEQUENCE</scope>
    <source>
        <strain evidence="7">N6</strain>
    </source>
</reference>
<dbReference type="GO" id="GO:0005634">
    <property type="term" value="C:nucleus"/>
    <property type="evidence" value="ECO:0007669"/>
    <property type="project" value="UniProtKB-SubCell"/>
</dbReference>
<evidence type="ECO:0000256" key="4">
    <source>
        <dbReference type="ARBA" id="ARBA00023242"/>
    </source>
</evidence>
<comment type="function">
    <text evidence="1 5">Component of the RIX1 complex required for processing of ITS2 sequences from 35S pre-rRNA.</text>
</comment>
<evidence type="ECO:0000256" key="3">
    <source>
        <dbReference type="ARBA" id="ARBA00006427"/>
    </source>
</evidence>
<dbReference type="GO" id="GO:0006364">
    <property type="term" value="P:rRNA processing"/>
    <property type="evidence" value="ECO:0007669"/>
    <property type="project" value="UniProtKB-UniRule"/>
</dbReference>
<dbReference type="AlphaFoldDB" id="A0A8H3TZ69"/>
<organism evidence="7 8">
    <name type="scientific">Naganishia liquefaciens</name>
    <dbReference type="NCBI Taxonomy" id="104408"/>
    <lineage>
        <taxon>Eukaryota</taxon>
        <taxon>Fungi</taxon>
        <taxon>Dikarya</taxon>
        <taxon>Basidiomycota</taxon>
        <taxon>Agaricomycotina</taxon>
        <taxon>Tremellomycetes</taxon>
        <taxon>Filobasidiales</taxon>
        <taxon>Filobasidiaceae</taxon>
        <taxon>Naganishia</taxon>
    </lineage>
</organism>
<evidence type="ECO:0000313" key="7">
    <source>
        <dbReference type="EMBL" id="GHJ88879.1"/>
    </source>
</evidence>
<dbReference type="GO" id="GO:0120330">
    <property type="term" value="C:rixosome complex"/>
    <property type="evidence" value="ECO:0007669"/>
    <property type="project" value="UniProtKB-UniRule"/>
</dbReference>
<protein>
    <recommendedName>
        <fullName evidence="5">Pre-rRNA-processing protein</fullName>
    </recommendedName>
</protein>
<name>A0A8H3TZ69_9TREE</name>
<evidence type="ECO:0000256" key="1">
    <source>
        <dbReference type="ARBA" id="ARBA00002355"/>
    </source>
</evidence>
<sequence length="776" mass="84690">MAPKVTKKQKAKAADFSKAKLKLGKGKQAANNATDTSYKARSIALPSQNPLLRSLKDDAEAGTASSIPTSKRGLTLDDVLGNLHHHNAGVKKDALGELKDVLVNGVELGVQMGQRQGEIGRVIRGVLGLISNEESSVRKALLQFLGWYLMLLQPDTLAPYMNELLLQASMGLSHIYHDIRIDACRLISLLLLIAPIHVVGAWPRNASSAQANEHRILDGLRLVAGIGGRAGEGGQNGLNLLPTSKLVILETLLAFVKSGLRKQGMRGSTAAREGRASTAAQDLQVPSDIFEPFQPRYPVVDRLSSTTTTGTRQDKGKGREILPLARLSDTAVDESGQLFDGWLVAQWDQTGCDGDTQNGLWSLASIGRRAEDAEEENIGQALSSLYMHMHPLLLATLMESAPVAFSLSSMTSNPAAHVHADVHLSLCRTIMELVSVLGGQVLVQRSNDPATGTEVKKAISAIIVRMSAYFPFGSSVSAAERIGAEVKDMHEQLCLYYANIVVLLPAAPGRLPPRQKTSNPHATVQQMTKEFERVARARSAKDEENLRRVADWLAELLEGNADVLRPSLSPHSYLAILPIVWALWTGSSLASTEEDASVAADVCEGFLGHLLRTSSDSVTRRLGNDFVVRMVMVLESTYPVRPFFIPAKSTSHQLLQRWLESLPRVIWELDAKDETATGMILDFLLWLQQRDTRLFDGATLDNVASRLHPFFHLDHPSRGAVAGPWTRLTSESLRMLAVDVAFTWKARGQLKLTEAVDKAVQGFDAARAHWESLCSL</sequence>
<dbReference type="InterPro" id="IPR024679">
    <property type="entry name" value="Ipi1_N"/>
</dbReference>
<keyword evidence="5" id="KW-0698">rRNA processing</keyword>
<evidence type="ECO:0000256" key="5">
    <source>
        <dbReference type="RuleBase" id="RU368021"/>
    </source>
</evidence>
<dbReference type="SUPFAM" id="SSF48371">
    <property type="entry name" value="ARM repeat"/>
    <property type="match status" value="1"/>
</dbReference>